<keyword evidence="9" id="KW-1185">Reference proteome</keyword>
<dbReference type="RefSeq" id="WP_211551869.1">
    <property type="nucleotide sequence ID" value="NZ_JAGTUF010000032.1"/>
</dbReference>
<comment type="caution">
    <text evidence="8">The sequence shown here is derived from an EMBL/GenBank/DDBJ whole genome shotgun (WGS) entry which is preliminary data.</text>
</comment>
<keyword evidence="3 5" id="KW-0238">DNA-binding</keyword>
<gene>
    <name evidence="8" type="ORF">KEC16_18890</name>
</gene>
<accession>A0ABS5IH87</accession>
<dbReference type="InterPro" id="IPR002104">
    <property type="entry name" value="Integrase_catalytic"/>
</dbReference>
<dbReference type="PROSITE" id="PS51898">
    <property type="entry name" value="TYR_RECOMBINASE"/>
    <property type="match status" value="1"/>
</dbReference>
<dbReference type="Pfam" id="PF22022">
    <property type="entry name" value="Phage_int_M"/>
    <property type="match status" value="1"/>
</dbReference>
<protein>
    <submittedName>
        <fullName evidence="8">Tyrosine-type recombinase/integrase</fullName>
    </submittedName>
</protein>
<evidence type="ECO:0000259" key="7">
    <source>
        <dbReference type="PROSITE" id="PS51900"/>
    </source>
</evidence>
<dbReference type="PANTHER" id="PTHR30629">
    <property type="entry name" value="PROPHAGE INTEGRASE"/>
    <property type="match status" value="1"/>
</dbReference>
<reference evidence="8 9" key="1">
    <citation type="submission" date="2021-04" db="EMBL/GenBank/DDBJ databases">
        <title>Magnetospirillum sulfuroxidans sp. nov., a facultative chemolithoautotrophic sulfur-oxidizing alphaproteobacterium isolated from freshwater sediment and proposals for Paramagetospirillum gen. nov., and Magnetospirillaceae fam. nov.</title>
        <authorList>
            <person name="Koziaeva V."/>
            <person name="Geelhoed J.S."/>
            <person name="Sorokin D.Y."/>
            <person name="Grouzdev D.S."/>
        </authorList>
    </citation>
    <scope>NUCLEOTIDE SEQUENCE [LARGE SCALE GENOMIC DNA]</scope>
    <source>
        <strain evidence="8 9">J10</strain>
    </source>
</reference>
<dbReference type="Pfam" id="PF13356">
    <property type="entry name" value="Arm-DNA-bind_3"/>
    <property type="match status" value="1"/>
</dbReference>
<dbReference type="Gene3D" id="1.10.443.10">
    <property type="entry name" value="Intergrase catalytic core"/>
    <property type="match status" value="1"/>
</dbReference>
<evidence type="ECO:0000256" key="5">
    <source>
        <dbReference type="PROSITE-ProRule" id="PRU01248"/>
    </source>
</evidence>
<evidence type="ECO:0000313" key="8">
    <source>
        <dbReference type="EMBL" id="MBR9973798.1"/>
    </source>
</evidence>
<organism evidence="8 9">
    <name type="scientific">Magnetospirillum sulfuroxidans</name>
    <dbReference type="NCBI Taxonomy" id="611300"/>
    <lineage>
        <taxon>Bacteria</taxon>
        <taxon>Pseudomonadati</taxon>
        <taxon>Pseudomonadota</taxon>
        <taxon>Alphaproteobacteria</taxon>
        <taxon>Rhodospirillales</taxon>
        <taxon>Rhodospirillaceae</taxon>
        <taxon>Magnetospirillum</taxon>
    </lineage>
</organism>
<dbReference type="PROSITE" id="PS51900">
    <property type="entry name" value="CB"/>
    <property type="match status" value="1"/>
</dbReference>
<evidence type="ECO:0000256" key="2">
    <source>
        <dbReference type="ARBA" id="ARBA00022908"/>
    </source>
</evidence>
<dbReference type="CDD" id="cd00796">
    <property type="entry name" value="INT_Rci_Hp1_C"/>
    <property type="match status" value="1"/>
</dbReference>
<dbReference type="Gene3D" id="3.30.160.390">
    <property type="entry name" value="Integrase, DNA-binding domain"/>
    <property type="match status" value="1"/>
</dbReference>
<keyword evidence="2" id="KW-0229">DNA integration</keyword>
<feature type="domain" description="Core-binding (CB)" evidence="7">
    <location>
        <begin position="104"/>
        <end position="186"/>
    </location>
</feature>
<dbReference type="InterPro" id="IPR025166">
    <property type="entry name" value="Integrase_DNA_bind_dom"/>
</dbReference>
<dbReference type="InterPro" id="IPR011010">
    <property type="entry name" value="DNA_brk_join_enz"/>
</dbReference>
<dbReference type="InterPro" id="IPR038488">
    <property type="entry name" value="Integrase_DNA-bd_sf"/>
</dbReference>
<evidence type="ECO:0000256" key="3">
    <source>
        <dbReference type="ARBA" id="ARBA00023125"/>
    </source>
</evidence>
<dbReference type="EMBL" id="JAGTUF010000032">
    <property type="protein sequence ID" value="MBR9973798.1"/>
    <property type="molecule type" value="Genomic_DNA"/>
</dbReference>
<evidence type="ECO:0000313" key="9">
    <source>
        <dbReference type="Proteomes" id="UP000680714"/>
    </source>
</evidence>
<keyword evidence="4" id="KW-0233">DNA recombination</keyword>
<dbReference type="InterPro" id="IPR050808">
    <property type="entry name" value="Phage_Integrase"/>
</dbReference>
<evidence type="ECO:0000259" key="6">
    <source>
        <dbReference type="PROSITE" id="PS51898"/>
    </source>
</evidence>
<sequence length="391" mass="43627">MKKVAGLRAKLTKTAIDKIAPPSAGKIIVWDADQAGFGVVVTAQGVKSWIINYRTRDGRQRRLVLGRCDRLTADQARTAARAKLAEVDLGGDPVTERKETRARLRMAALLDQYITDEMPRRKRASTVRLHTGQIERYIRPHLGGMAVAEVSREDIRALHRRITDNGGAITANRMVSLLSAILSYAIEIGCITDNPAFRFPRHSEQPRRRYLSLEEIARVMADINASPAQDSADVVRLLLFTGARVGEVLSMRWDNIDFERAVWSKPASATKQKRDHHAPLTDDALALLRARRRANAGEWVFPARYSPTGHLTSIRVFWNQVCKRAKIADCHIHDLRHTFASLAARQGVPLQVVGGLLGHSDHKTTSRYLHLYDDPLRAGAAAVAGIIKREK</sequence>
<proteinExistence type="inferred from homology"/>
<feature type="domain" description="Tyr recombinase" evidence="6">
    <location>
        <begin position="206"/>
        <end position="381"/>
    </location>
</feature>
<dbReference type="InterPro" id="IPR053876">
    <property type="entry name" value="Phage_int_M"/>
</dbReference>
<evidence type="ECO:0000256" key="1">
    <source>
        <dbReference type="ARBA" id="ARBA00008857"/>
    </source>
</evidence>
<dbReference type="SUPFAM" id="SSF56349">
    <property type="entry name" value="DNA breaking-rejoining enzymes"/>
    <property type="match status" value="1"/>
</dbReference>
<evidence type="ECO:0000256" key="4">
    <source>
        <dbReference type="ARBA" id="ARBA00023172"/>
    </source>
</evidence>
<comment type="similarity">
    <text evidence="1">Belongs to the 'phage' integrase family.</text>
</comment>
<dbReference type="Pfam" id="PF00589">
    <property type="entry name" value="Phage_integrase"/>
    <property type="match status" value="1"/>
</dbReference>
<dbReference type="InterPro" id="IPR010998">
    <property type="entry name" value="Integrase_recombinase_N"/>
</dbReference>
<dbReference type="Gene3D" id="1.10.150.130">
    <property type="match status" value="1"/>
</dbReference>
<dbReference type="InterPro" id="IPR044068">
    <property type="entry name" value="CB"/>
</dbReference>
<dbReference type="PANTHER" id="PTHR30629:SF2">
    <property type="entry name" value="PROPHAGE INTEGRASE INTS-RELATED"/>
    <property type="match status" value="1"/>
</dbReference>
<dbReference type="InterPro" id="IPR013762">
    <property type="entry name" value="Integrase-like_cat_sf"/>
</dbReference>
<name>A0ABS5IH87_9PROT</name>
<dbReference type="Proteomes" id="UP000680714">
    <property type="component" value="Unassembled WGS sequence"/>
</dbReference>